<proteinExistence type="predicted"/>
<evidence type="ECO:0000313" key="1">
    <source>
        <dbReference type="EMBL" id="TDP71435.1"/>
    </source>
</evidence>
<dbReference type="InParanoid" id="A0A4R6QN75"/>
<sequence length="341" mass="37870">MAASKQSFCIYCRPHEINDATFRYVEVIRHALVKAGLHDLGNTDSLKTARQASHVVTISCLAAARIVLGHHGARIIHWFQGIEAVERRYLHGGVKGYLRFLLWSCMERYLLKHAWLKLFVSEEMRDFLGDRSTPSSRSIVMPCYNASIDAPAFVGTDRYGRLDLVYAGSLYPWQCVIDVLQTYKQVLKLRPDARLTLFTREIERAQSLCDDAGLTGVQIMSVSPADLVQELRRFSFGFILRAEMSINRVSTPTKLSTYMAAGVIPVVTTATPALVSMLSNTAYKVVVAGPDAHADIANRICELSASSPNSPAVYRDYLAIFEQFMDDEVNAGRVAQVIGAG</sequence>
<evidence type="ECO:0000313" key="2">
    <source>
        <dbReference type="Proteomes" id="UP000295361"/>
    </source>
</evidence>
<accession>A0A4R6QN75</accession>
<dbReference type="OrthoDB" id="9771846at2"/>
<reference evidence="1 2" key="1">
    <citation type="submission" date="2019-03" db="EMBL/GenBank/DDBJ databases">
        <title>Genomic Encyclopedia of Type Strains, Phase IV (KMG-IV): sequencing the most valuable type-strain genomes for metagenomic binning, comparative biology and taxonomic classification.</title>
        <authorList>
            <person name="Goeker M."/>
        </authorList>
    </citation>
    <scope>NUCLEOTIDE SEQUENCE [LARGE SCALE GENOMIC DNA]</scope>
    <source>
        <strain evidence="1 2">DSM 16998</strain>
    </source>
</reference>
<dbReference type="Proteomes" id="UP000295361">
    <property type="component" value="Unassembled WGS sequence"/>
</dbReference>
<evidence type="ECO:0008006" key="3">
    <source>
        <dbReference type="Google" id="ProtNLM"/>
    </source>
</evidence>
<organism evidence="1 2">
    <name type="scientific">Roseateles toxinivorans</name>
    <dbReference type="NCBI Taxonomy" id="270368"/>
    <lineage>
        <taxon>Bacteria</taxon>
        <taxon>Pseudomonadati</taxon>
        <taxon>Pseudomonadota</taxon>
        <taxon>Betaproteobacteria</taxon>
        <taxon>Burkholderiales</taxon>
        <taxon>Sphaerotilaceae</taxon>
        <taxon>Roseateles</taxon>
    </lineage>
</organism>
<name>A0A4R6QN75_9BURK</name>
<dbReference type="Gene3D" id="3.40.50.2000">
    <property type="entry name" value="Glycogen Phosphorylase B"/>
    <property type="match status" value="1"/>
</dbReference>
<dbReference type="AlphaFoldDB" id="A0A4R6QN75"/>
<gene>
    <name evidence="1" type="ORF">DES47_103416</name>
</gene>
<keyword evidence="2" id="KW-1185">Reference proteome</keyword>
<dbReference type="SUPFAM" id="SSF53756">
    <property type="entry name" value="UDP-Glycosyltransferase/glycogen phosphorylase"/>
    <property type="match status" value="1"/>
</dbReference>
<dbReference type="RefSeq" id="WP_133701210.1">
    <property type="nucleotide sequence ID" value="NZ_SNXS01000003.1"/>
</dbReference>
<protein>
    <recommendedName>
        <fullName evidence="3">Glycosyltransferase involved in cell wall biosynthesis</fullName>
    </recommendedName>
</protein>
<dbReference type="EMBL" id="SNXS01000003">
    <property type="protein sequence ID" value="TDP71435.1"/>
    <property type="molecule type" value="Genomic_DNA"/>
</dbReference>
<comment type="caution">
    <text evidence="1">The sequence shown here is derived from an EMBL/GenBank/DDBJ whole genome shotgun (WGS) entry which is preliminary data.</text>
</comment>